<gene>
    <name evidence="1" type="ORF">E5329_03740</name>
</gene>
<name>A0AC61RZY0_9FIRM</name>
<keyword evidence="1" id="KW-0808">Transferase</keyword>
<dbReference type="Proteomes" id="UP000304953">
    <property type="component" value="Unassembled WGS sequence"/>
</dbReference>
<accession>A0AC61RZY0</accession>
<keyword evidence="1" id="KW-0418">Kinase</keyword>
<protein>
    <submittedName>
        <fullName evidence="1">YegS/Rv2252/BmrU family lipid kinase</fullName>
    </submittedName>
</protein>
<evidence type="ECO:0000313" key="1">
    <source>
        <dbReference type="EMBL" id="TGY97728.1"/>
    </source>
</evidence>
<proteinExistence type="predicted"/>
<reference evidence="1" key="1">
    <citation type="submission" date="2019-04" db="EMBL/GenBank/DDBJ databases">
        <title>Microbes associate with the intestines of laboratory mice.</title>
        <authorList>
            <person name="Navarre W."/>
            <person name="Wong E."/>
            <person name="Huang K."/>
            <person name="Tropini C."/>
            <person name="Ng K."/>
            <person name="Yu B."/>
        </authorList>
    </citation>
    <scope>NUCLEOTIDE SEQUENCE</scope>
    <source>
        <strain evidence="1">NM01_1-7b</strain>
    </source>
</reference>
<keyword evidence="2" id="KW-1185">Reference proteome</keyword>
<organism evidence="1 2">
    <name type="scientific">Petralouisia muris</name>
    <dbReference type="NCBI Taxonomy" id="3032872"/>
    <lineage>
        <taxon>Bacteria</taxon>
        <taxon>Bacillati</taxon>
        <taxon>Bacillota</taxon>
        <taxon>Clostridia</taxon>
        <taxon>Lachnospirales</taxon>
        <taxon>Lachnospiraceae</taxon>
        <taxon>Petralouisia</taxon>
    </lineage>
</organism>
<evidence type="ECO:0000313" key="2">
    <source>
        <dbReference type="Proteomes" id="UP000304953"/>
    </source>
</evidence>
<sequence>MTMTYYFIVNVASRTGKGRKIWNRLEAELKRQKTDYRAYLTKYQGHAGELAEKLTGKHREQVISLVVVGGDGTANEAINGIRDFEKVRFGYIPIGSGNDLGRGLGLPKDPLAALKVILESKELYLMDLGRVSWGSKLEKSAYFNISSGIGMDAEVCRRVNAAGMKAFLNKLHLGKMSYFVQTVLTLAEMPKVLGSIQFEDKEKKRIGGVICAAVMNHRCEGGGLPMAPKASDQDGKLSVCYIHGVKRLRALFLLLMLVKGKHLEFRGIELEECAFCTLCLKEPLPAHADGEDLGDLVRVKYECLPGALKIMR</sequence>
<comment type="caution">
    <text evidence="1">The sequence shown here is derived from an EMBL/GenBank/DDBJ whole genome shotgun (WGS) entry which is preliminary data.</text>
</comment>
<dbReference type="EMBL" id="SRYA01000005">
    <property type="protein sequence ID" value="TGY97728.1"/>
    <property type="molecule type" value="Genomic_DNA"/>
</dbReference>